<evidence type="ECO:0000313" key="15">
    <source>
        <dbReference type="EMBL" id="PQL25550.1"/>
    </source>
</evidence>
<evidence type="ECO:0000313" key="16">
    <source>
        <dbReference type="Proteomes" id="UP000238877"/>
    </source>
</evidence>
<evidence type="ECO:0000256" key="10">
    <source>
        <dbReference type="ARBA" id="ARBA00023204"/>
    </source>
</evidence>
<dbReference type="GO" id="GO:0006260">
    <property type="term" value="P:DNA replication"/>
    <property type="evidence" value="ECO:0007669"/>
    <property type="project" value="UniProtKB-UniRule"/>
</dbReference>
<comment type="similarity">
    <text evidence="2 12 13">Belongs to the RecF family.</text>
</comment>
<dbReference type="HAMAP" id="MF_00365">
    <property type="entry name" value="RecF"/>
    <property type="match status" value="1"/>
</dbReference>
<dbReference type="STRING" id="1110546.GCA_001078375_01958"/>
<dbReference type="NCBIfam" id="TIGR00611">
    <property type="entry name" value="recf"/>
    <property type="match status" value="1"/>
</dbReference>
<dbReference type="Pfam" id="PF02463">
    <property type="entry name" value="SMC_N"/>
    <property type="match status" value="1"/>
</dbReference>
<dbReference type="PROSITE" id="PS00617">
    <property type="entry name" value="RECF_1"/>
    <property type="match status" value="1"/>
</dbReference>
<evidence type="ECO:0000256" key="4">
    <source>
        <dbReference type="ARBA" id="ARBA00022490"/>
    </source>
</evidence>
<dbReference type="Gene3D" id="1.20.1050.90">
    <property type="entry name" value="RecF/RecN/SMC, N-terminal domain"/>
    <property type="match status" value="1"/>
</dbReference>
<dbReference type="GO" id="GO:0003697">
    <property type="term" value="F:single-stranded DNA binding"/>
    <property type="evidence" value="ECO:0007669"/>
    <property type="project" value="UniProtKB-UniRule"/>
</dbReference>
<keyword evidence="9 12" id="KW-0238">DNA-binding</keyword>
<reference evidence="15 16" key="1">
    <citation type="submission" date="2018-01" db="EMBL/GenBank/DDBJ databases">
        <title>Draft genome sequences of clinical isolates and type strains of oral Veillonella including Veillonella infantum sp., nov.</title>
        <authorList>
            <person name="Mashima I."/>
            <person name="Liao Y.-C."/>
            <person name="Sabharwal A."/>
            <person name="Haase E.M."/>
            <person name="Nakazawa F."/>
            <person name="Scannapieco F.A."/>
        </authorList>
    </citation>
    <scope>NUCLEOTIDE SEQUENCE [LARGE SCALE GENOMIC DNA]</scope>
    <source>
        <strain evidence="15 16">Y6</strain>
    </source>
</reference>
<evidence type="ECO:0000256" key="13">
    <source>
        <dbReference type="RuleBase" id="RU000578"/>
    </source>
</evidence>
<evidence type="ECO:0000256" key="3">
    <source>
        <dbReference type="ARBA" id="ARBA00020170"/>
    </source>
</evidence>
<sequence>MRINSLQLFQFRNYKELNISLHPEIIVLYGTNGAGKTNILESIYVGTIGKSHRTNDTSDMLLFNADESGIVVNFEKKDTPQKVNIKLFRQGPKDIRLNDTKISQKELIGTLNTVIFCPEDLQLIKGSPSGRRRFLDMEISQTSATYYHQLLQYNRLLQQRNTLLKEYRGKQNIPLAEWDIQLADMAAFIVKKRMESLKKINLLIDLMNRKLTGGLENLTIGYEQPYGKDNHLVYTKESFYDLLQESLPQDRHRMNTSVGPHRDDLRFFSDSIDLKRFGSQGQQRTAVLSLKLSELEFIKSEVGEYPVLLLDDVLSELDEARRNNLLQFIHKRIQTVITTTDIHDFENLQGVQFIQCQEGQVHYGKP</sequence>
<dbReference type="InterPro" id="IPR018078">
    <property type="entry name" value="DNA-binding_RecF_CS"/>
</dbReference>
<evidence type="ECO:0000256" key="1">
    <source>
        <dbReference type="ARBA" id="ARBA00004496"/>
    </source>
</evidence>
<dbReference type="CDD" id="cd03242">
    <property type="entry name" value="ABC_RecF"/>
    <property type="match status" value="1"/>
</dbReference>
<dbReference type="PROSITE" id="PS00618">
    <property type="entry name" value="RECF_2"/>
    <property type="match status" value="1"/>
</dbReference>
<dbReference type="GO" id="GO:0009432">
    <property type="term" value="P:SOS response"/>
    <property type="evidence" value="ECO:0007669"/>
    <property type="project" value="UniProtKB-UniRule"/>
</dbReference>
<dbReference type="InterPro" id="IPR042174">
    <property type="entry name" value="RecF_2"/>
</dbReference>
<evidence type="ECO:0000256" key="6">
    <source>
        <dbReference type="ARBA" id="ARBA00022741"/>
    </source>
</evidence>
<feature type="binding site" evidence="12">
    <location>
        <begin position="30"/>
        <end position="37"/>
    </location>
    <ligand>
        <name>ATP</name>
        <dbReference type="ChEBI" id="CHEBI:30616"/>
    </ligand>
</feature>
<dbReference type="SUPFAM" id="SSF52540">
    <property type="entry name" value="P-loop containing nucleoside triphosphate hydrolases"/>
    <property type="match status" value="1"/>
</dbReference>
<dbReference type="InterPro" id="IPR001238">
    <property type="entry name" value="DNA-binding_RecF"/>
</dbReference>
<evidence type="ECO:0000256" key="12">
    <source>
        <dbReference type="HAMAP-Rule" id="MF_00365"/>
    </source>
</evidence>
<comment type="subcellular location">
    <subcellularLocation>
        <location evidence="1 12 13">Cytoplasm</location>
    </subcellularLocation>
</comment>
<keyword evidence="10 12" id="KW-0234">DNA repair</keyword>
<dbReference type="GO" id="GO:0006302">
    <property type="term" value="P:double-strand break repair"/>
    <property type="evidence" value="ECO:0007669"/>
    <property type="project" value="TreeGrafter"/>
</dbReference>
<comment type="function">
    <text evidence="12 13">The RecF protein is involved in DNA metabolism; it is required for DNA replication and normal SOS inducibility. RecF binds preferentially to single-stranded, linear DNA. It also seems to bind ATP.</text>
</comment>
<keyword evidence="5 12" id="KW-0235">DNA replication</keyword>
<dbReference type="Gene3D" id="3.40.50.300">
    <property type="entry name" value="P-loop containing nucleotide triphosphate hydrolases"/>
    <property type="match status" value="1"/>
</dbReference>
<proteinExistence type="inferred from homology"/>
<dbReference type="InterPro" id="IPR003395">
    <property type="entry name" value="RecF/RecN/SMC_N"/>
</dbReference>
<evidence type="ECO:0000256" key="11">
    <source>
        <dbReference type="ARBA" id="ARBA00023236"/>
    </source>
</evidence>
<feature type="domain" description="RecF/RecN/SMC N-terminal" evidence="14">
    <location>
        <begin position="3"/>
        <end position="352"/>
    </location>
</feature>
<keyword evidence="7 12" id="KW-0227">DNA damage</keyword>
<protein>
    <recommendedName>
        <fullName evidence="3 12">DNA replication and repair protein RecF</fullName>
    </recommendedName>
</protein>
<keyword evidence="6 12" id="KW-0547">Nucleotide-binding</keyword>
<dbReference type="RefSeq" id="WP_105092932.1">
    <property type="nucleotide sequence ID" value="NZ_PPDF01000008.1"/>
</dbReference>
<evidence type="ECO:0000256" key="9">
    <source>
        <dbReference type="ARBA" id="ARBA00023125"/>
    </source>
</evidence>
<evidence type="ECO:0000256" key="5">
    <source>
        <dbReference type="ARBA" id="ARBA00022705"/>
    </source>
</evidence>
<name>A0A2S7ZQK3_9FIRM</name>
<dbReference type="Proteomes" id="UP000238877">
    <property type="component" value="Unassembled WGS sequence"/>
</dbReference>
<organism evidence="15 16">
    <name type="scientific">Veillonella tobetsuensis</name>
    <dbReference type="NCBI Taxonomy" id="1110546"/>
    <lineage>
        <taxon>Bacteria</taxon>
        <taxon>Bacillati</taxon>
        <taxon>Bacillota</taxon>
        <taxon>Negativicutes</taxon>
        <taxon>Veillonellales</taxon>
        <taxon>Veillonellaceae</taxon>
        <taxon>Veillonella</taxon>
    </lineage>
</organism>
<evidence type="ECO:0000256" key="7">
    <source>
        <dbReference type="ARBA" id="ARBA00022763"/>
    </source>
</evidence>
<keyword evidence="11 12" id="KW-0742">SOS response</keyword>
<evidence type="ECO:0000259" key="14">
    <source>
        <dbReference type="Pfam" id="PF02463"/>
    </source>
</evidence>
<gene>
    <name evidence="12" type="primary">recF</name>
    <name evidence="15" type="ORF">VTHSUH11_05585</name>
</gene>
<dbReference type="GO" id="GO:0005524">
    <property type="term" value="F:ATP binding"/>
    <property type="evidence" value="ECO:0007669"/>
    <property type="project" value="UniProtKB-UniRule"/>
</dbReference>
<evidence type="ECO:0000256" key="8">
    <source>
        <dbReference type="ARBA" id="ARBA00022840"/>
    </source>
</evidence>
<dbReference type="PANTHER" id="PTHR32182">
    <property type="entry name" value="DNA REPLICATION AND REPAIR PROTEIN RECF"/>
    <property type="match status" value="1"/>
</dbReference>
<keyword evidence="4 12" id="KW-0963">Cytoplasm</keyword>
<comment type="caution">
    <text evidence="15">The sequence shown here is derived from an EMBL/GenBank/DDBJ whole genome shotgun (WGS) entry which is preliminary data.</text>
</comment>
<keyword evidence="8 12" id="KW-0067">ATP-binding</keyword>
<dbReference type="PANTHER" id="PTHR32182:SF0">
    <property type="entry name" value="DNA REPLICATION AND REPAIR PROTEIN RECF"/>
    <property type="match status" value="1"/>
</dbReference>
<dbReference type="GO" id="GO:0000731">
    <property type="term" value="P:DNA synthesis involved in DNA repair"/>
    <property type="evidence" value="ECO:0007669"/>
    <property type="project" value="TreeGrafter"/>
</dbReference>
<evidence type="ECO:0000256" key="2">
    <source>
        <dbReference type="ARBA" id="ARBA00008016"/>
    </source>
</evidence>
<dbReference type="EMBL" id="PPDF01000008">
    <property type="protein sequence ID" value="PQL25550.1"/>
    <property type="molecule type" value="Genomic_DNA"/>
</dbReference>
<accession>A0A2S7ZQK3</accession>
<dbReference type="AlphaFoldDB" id="A0A2S7ZQK3"/>
<dbReference type="InterPro" id="IPR027417">
    <property type="entry name" value="P-loop_NTPase"/>
</dbReference>
<dbReference type="GO" id="GO:0005737">
    <property type="term" value="C:cytoplasm"/>
    <property type="evidence" value="ECO:0007669"/>
    <property type="project" value="UniProtKB-SubCell"/>
</dbReference>